<protein>
    <submittedName>
        <fullName evidence="8">MFS transporter</fullName>
    </submittedName>
</protein>
<feature type="transmembrane region" description="Helical" evidence="6">
    <location>
        <begin position="176"/>
        <end position="197"/>
    </location>
</feature>
<evidence type="ECO:0000256" key="6">
    <source>
        <dbReference type="SAM" id="Phobius"/>
    </source>
</evidence>
<feature type="transmembrane region" description="Helical" evidence="6">
    <location>
        <begin position="345"/>
        <end position="364"/>
    </location>
</feature>
<accession>A0A846WY35</accession>
<keyword evidence="3 6" id="KW-0812">Transmembrane</keyword>
<evidence type="ECO:0000256" key="4">
    <source>
        <dbReference type="ARBA" id="ARBA00022989"/>
    </source>
</evidence>
<dbReference type="CDD" id="cd17504">
    <property type="entry name" value="MFS_MMR_MDR_like"/>
    <property type="match status" value="1"/>
</dbReference>
<dbReference type="InterPro" id="IPR011701">
    <property type="entry name" value="MFS"/>
</dbReference>
<dbReference type="GO" id="GO:0005886">
    <property type="term" value="C:plasma membrane"/>
    <property type="evidence" value="ECO:0007669"/>
    <property type="project" value="UniProtKB-SubCell"/>
</dbReference>
<feature type="transmembrane region" description="Helical" evidence="6">
    <location>
        <begin position="278"/>
        <end position="298"/>
    </location>
</feature>
<feature type="transmembrane region" description="Helical" evidence="6">
    <location>
        <begin position="376"/>
        <end position="397"/>
    </location>
</feature>
<gene>
    <name evidence="8" type="ORF">HF999_02120</name>
</gene>
<dbReference type="InterPro" id="IPR020846">
    <property type="entry name" value="MFS_dom"/>
</dbReference>
<evidence type="ECO:0000256" key="3">
    <source>
        <dbReference type="ARBA" id="ARBA00022692"/>
    </source>
</evidence>
<dbReference type="SUPFAM" id="SSF103473">
    <property type="entry name" value="MFS general substrate transporter"/>
    <property type="match status" value="1"/>
</dbReference>
<evidence type="ECO:0000313" key="9">
    <source>
        <dbReference type="Proteomes" id="UP000582646"/>
    </source>
</evidence>
<feature type="transmembrane region" description="Helical" evidence="6">
    <location>
        <begin position="63"/>
        <end position="83"/>
    </location>
</feature>
<dbReference type="Gene3D" id="1.20.1250.20">
    <property type="entry name" value="MFS general substrate transporter like domains"/>
    <property type="match status" value="2"/>
</dbReference>
<evidence type="ECO:0000313" key="8">
    <source>
        <dbReference type="EMBL" id="NKY17175.1"/>
    </source>
</evidence>
<dbReference type="Pfam" id="PF07690">
    <property type="entry name" value="MFS_1"/>
    <property type="match status" value="1"/>
</dbReference>
<feature type="transmembrane region" description="Helical" evidence="6">
    <location>
        <begin position="21"/>
        <end position="43"/>
    </location>
</feature>
<feature type="transmembrane region" description="Helical" evidence="6">
    <location>
        <begin position="234"/>
        <end position="258"/>
    </location>
</feature>
<reference evidence="8 9" key="1">
    <citation type="submission" date="2020-04" db="EMBL/GenBank/DDBJ databases">
        <title>MicrobeNet Type strains.</title>
        <authorList>
            <person name="Nicholson A.C."/>
        </authorList>
    </citation>
    <scope>NUCLEOTIDE SEQUENCE [LARGE SCALE GENOMIC DNA]</scope>
    <source>
        <strain evidence="8 9">DSM 44113</strain>
    </source>
</reference>
<evidence type="ECO:0000256" key="2">
    <source>
        <dbReference type="ARBA" id="ARBA00022448"/>
    </source>
</evidence>
<dbReference type="PANTHER" id="PTHR42718:SF9">
    <property type="entry name" value="MAJOR FACILITATOR SUPERFAMILY MULTIDRUG TRANSPORTER MFSC"/>
    <property type="match status" value="1"/>
</dbReference>
<feature type="transmembrane region" description="Helical" evidence="6">
    <location>
        <begin position="418"/>
        <end position="441"/>
    </location>
</feature>
<dbReference type="AlphaFoldDB" id="A0A846WY35"/>
<dbReference type="PANTHER" id="PTHR42718">
    <property type="entry name" value="MAJOR FACILITATOR SUPERFAMILY MULTIDRUG TRANSPORTER MFSC"/>
    <property type="match status" value="1"/>
</dbReference>
<feature type="transmembrane region" description="Helical" evidence="6">
    <location>
        <begin position="209"/>
        <end position="228"/>
    </location>
</feature>
<feature type="transmembrane region" description="Helical" evidence="6">
    <location>
        <begin position="453"/>
        <end position="475"/>
    </location>
</feature>
<comment type="caution">
    <text evidence="8">The sequence shown here is derived from an EMBL/GenBank/DDBJ whole genome shotgun (WGS) entry which is preliminary data.</text>
</comment>
<evidence type="ECO:0000259" key="7">
    <source>
        <dbReference type="PROSITE" id="PS50850"/>
    </source>
</evidence>
<feature type="transmembrane region" description="Helical" evidence="6">
    <location>
        <begin position="310"/>
        <end position="333"/>
    </location>
</feature>
<dbReference type="InterPro" id="IPR036259">
    <property type="entry name" value="MFS_trans_sf"/>
</dbReference>
<evidence type="ECO:0000256" key="5">
    <source>
        <dbReference type="ARBA" id="ARBA00023136"/>
    </source>
</evidence>
<keyword evidence="2" id="KW-0813">Transport</keyword>
<name>A0A846WY35_9ACTN</name>
<feature type="transmembrane region" description="Helical" evidence="6">
    <location>
        <begin position="148"/>
        <end position="170"/>
    </location>
</feature>
<organism evidence="8 9">
    <name type="scientific">Tsukamurella spumae</name>
    <dbReference type="NCBI Taxonomy" id="44753"/>
    <lineage>
        <taxon>Bacteria</taxon>
        <taxon>Bacillati</taxon>
        <taxon>Actinomycetota</taxon>
        <taxon>Actinomycetes</taxon>
        <taxon>Mycobacteriales</taxon>
        <taxon>Tsukamurellaceae</taxon>
        <taxon>Tsukamurella</taxon>
    </lineage>
</organism>
<dbReference type="PROSITE" id="PS50850">
    <property type="entry name" value="MFS"/>
    <property type="match status" value="1"/>
</dbReference>
<dbReference type="GO" id="GO:0022857">
    <property type="term" value="F:transmembrane transporter activity"/>
    <property type="evidence" value="ECO:0007669"/>
    <property type="project" value="InterPro"/>
</dbReference>
<evidence type="ECO:0000256" key="1">
    <source>
        <dbReference type="ARBA" id="ARBA00004651"/>
    </source>
</evidence>
<feature type="domain" description="Major facilitator superfamily (MFS) profile" evidence="7">
    <location>
        <begin position="25"/>
        <end position="480"/>
    </location>
</feature>
<dbReference type="EMBL" id="JAAXOQ010000002">
    <property type="protein sequence ID" value="NKY17175.1"/>
    <property type="molecule type" value="Genomic_DNA"/>
</dbReference>
<proteinExistence type="predicted"/>
<keyword evidence="5 6" id="KW-0472">Membrane</keyword>
<keyword evidence="9" id="KW-1185">Reference proteome</keyword>
<feature type="transmembrane region" description="Helical" evidence="6">
    <location>
        <begin position="90"/>
        <end position="110"/>
    </location>
</feature>
<keyword evidence="4 6" id="KW-1133">Transmembrane helix</keyword>
<sequence>MQLPSGGMTDMLRKGRAGAPSDGALIAVLCLGGLLASLMQSLVVPLIGRLPHLLNTSADDASWVITSTLLASSVAMPIAGRLGDMYGKRLILLTSLLSLIAGSLICALAHTLPLTVVGRSFQGFAMGLVPVGISLMRDELHARKIPGAVALMSAMLGVGGAIGIPFGAYICEHFDYHTLFWFSLALGVVTLGLVYVVVPESPNRSPGRFDVVGAVGLSTGLVCVLLSITKGQSWGWTSAATVGCAVCGLVVLGAWGWWELRADESLVDLRIAARRPILLTNLASIMVGFAMFALMLTMPQLLQIPGAAGYGLGLTMLSAGLWMVPGGLVMMALSPVSAVLTQRIGARRTLAIGAAMSAVGYIALLGLTDSTWKLSIGSMIVFGGVGVAYSAMPALIMNNVPETESAAANGLNSLMRSMGTAVASAVMATVLTRTTITLGAGTPRAVELPAESAFTSTFVIAGAVAAVAAVVALAIPRAGATPASADASAPATDSARTPETLEACARRA</sequence>
<feature type="transmembrane region" description="Helical" evidence="6">
    <location>
        <begin position="116"/>
        <end position="136"/>
    </location>
</feature>
<dbReference type="Proteomes" id="UP000582646">
    <property type="component" value="Unassembled WGS sequence"/>
</dbReference>
<comment type="subcellular location">
    <subcellularLocation>
        <location evidence="1">Cell membrane</location>
        <topology evidence="1">Multi-pass membrane protein</topology>
    </subcellularLocation>
</comment>